<sequence length="306" mass="36072">MFPFSHINKSLTFPTFNIITTSSIYRLLNTNKRQKRREDIQNTITITPIVSNTTSFFTSTSTTQYQQISFDESYSVKTGIKTAALLGGMLLLVVFYLCWKARSRLYYCLRFSSSDTNNTHLQSAKFDLDYWLTQVDLLEAREAERNRENLSPYLELPVDEPRDNEIATATWIVDAWRQQRLTQYQQQHRLLQQRTSEVVESNPLVYRRRRHMFQRFIRRFLIPTHQRPSFLIEYSPSLIADIRPSIVNNSIIPPPEILDVEPRRVASWPRLKSTNHQNDTMMSALRTQNARKRLLKRASRTTTFDI</sequence>
<evidence type="ECO:0000313" key="2">
    <source>
        <dbReference type="EMBL" id="CAF1428183.1"/>
    </source>
</evidence>
<comment type="caution">
    <text evidence="2">The sequence shown here is derived from an EMBL/GenBank/DDBJ whole genome shotgun (WGS) entry which is preliminary data.</text>
</comment>
<accession>A0A815MVH4</accession>
<dbReference type="Proteomes" id="UP000663891">
    <property type="component" value="Unassembled WGS sequence"/>
</dbReference>
<evidence type="ECO:0000313" key="3">
    <source>
        <dbReference type="EMBL" id="CAF3874653.1"/>
    </source>
</evidence>
<evidence type="ECO:0000313" key="4">
    <source>
        <dbReference type="Proteomes" id="UP000663891"/>
    </source>
</evidence>
<gene>
    <name evidence="3" type="ORF">OKA104_LOCUS22801</name>
    <name evidence="2" type="ORF">VCS650_LOCUS38128</name>
</gene>
<dbReference type="AlphaFoldDB" id="A0A815MVH4"/>
<dbReference type="Proteomes" id="UP000663881">
    <property type="component" value="Unassembled WGS sequence"/>
</dbReference>
<evidence type="ECO:0000256" key="1">
    <source>
        <dbReference type="SAM" id="Phobius"/>
    </source>
</evidence>
<dbReference type="EMBL" id="CAJNON010001103">
    <property type="protein sequence ID" value="CAF1428183.1"/>
    <property type="molecule type" value="Genomic_DNA"/>
</dbReference>
<dbReference type="OrthoDB" id="10020630at2759"/>
<name>A0A815MVH4_9BILA</name>
<reference evidence="2" key="1">
    <citation type="submission" date="2021-02" db="EMBL/GenBank/DDBJ databases">
        <authorList>
            <person name="Nowell W R."/>
        </authorList>
    </citation>
    <scope>NUCLEOTIDE SEQUENCE</scope>
</reference>
<feature type="transmembrane region" description="Helical" evidence="1">
    <location>
        <begin position="79"/>
        <end position="99"/>
    </location>
</feature>
<protein>
    <submittedName>
        <fullName evidence="2">Uncharacterized protein</fullName>
    </submittedName>
</protein>
<keyword evidence="1" id="KW-1133">Transmembrane helix</keyword>
<keyword evidence="1" id="KW-0812">Transmembrane</keyword>
<keyword evidence="1" id="KW-0472">Membrane</keyword>
<dbReference type="EMBL" id="CAJOAY010001688">
    <property type="protein sequence ID" value="CAF3874653.1"/>
    <property type="molecule type" value="Genomic_DNA"/>
</dbReference>
<proteinExistence type="predicted"/>
<organism evidence="2 4">
    <name type="scientific">Adineta steineri</name>
    <dbReference type="NCBI Taxonomy" id="433720"/>
    <lineage>
        <taxon>Eukaryota</taxon>
        <taxon>Metazoa</taxon>
        <taxon>Spiralia</taxon>
        <taxon>Gnathifera</taxon>
        <taxon>Rotifera</taxon>
        <taxon>Eurotatoria</taxon>
        <taxon>Bdelloidea</taxon>
        <taxon>Adinetida</taxon>
        <taxon>Adinetidae</taxon>
        <taxon>Adineta</taxon>
    </lineage>
</organism>